<evidence type="ECO:0000313" key="11">
    <source>
        <dbReference type="Proteomes" id="UP000273159"/>
    </source>
</evidence>
<evidence type="ECO:0000256" key="5">
    <source>
        <dbReference type="ARBA" id="ARBA00024042"/>
    </source>
</evidence>
<dbReference type="PIRSF" id="PIRSF000138">
    <property type="entry name" value="Al-hdrx_acd_dh"/>
    <property type="match status" value="1"/>
</dbReference>
<dbReference type="PANTHER" id="PTHR10578:SF107">
    <property type="entry name" value="2-HYDROXYACID OXIDASE 1"/>
    <property type="match status" value="1"/>
</dbReference>
<feature type="binding site" evidence="7">
    <location>
        <begin position="124"/>
        <end position="126"/>
    </location>
    <ligand>
        <name>FMN</name>
        <dbReference type="ChEBI" id="CHEBI:58210"/>
    </ligand>
</feature>
<evidence type="ECO:0000256" key="1">
    <source>
        <dbReference type="ARBA" id="ARBA00001917"/>
    </source>
</evidence>
<feature type="binding site" evidence="7">
    <location>
        <position position="175"/>
    </location>
    <ligand>
        <name>FMN</name>
        <dbReference type="ChEBI" id="CHEBI:58210"/>
    </ligand>
</feature>
<evidence type="ECO:0000256" key="8">
    <source>
        <dbReference type="SAM" id="MobiDB-lite"/>
    </source>
</evidence>
<feature type="binding site" evidence="7">
    <location>
        <position position="212"/>
    </location>
    <ligand>
        <name>glyoxylate</name>
        <dbReference type="ChEBI" id="CHEBI:36655"/>
    </ligand>
</feature>
<evidence type="ECO:0000256" key="4">
    <source>
        <dbReference type="ARBA" id="ARBA00023002"/>
    </source>
</evidence>
<keyword evidence="4" id="KW-0560">Oxidoreductase</keyword>
<dbReference type="Gene3D" id="3.20.20.70">
    <property type="entry name" value="Aldolase class I"/>
    <property type="match status" value="1"/>
</dbReference>
<feature type="active site" description="Proton acceptor" evidence="6">
    <location>
        <position position="317"/>
    </location>
</feature>
<dbReference type="PROSITE" id="PS00557">
    <property type="entry name" value="FMN_HYDROXY_ACID_DH_1"/>
    <property type="match status" value="1"/>
</dbReference>
<dbReference type="InterPro" id="IPR012133">
    <property type="entry name" value="Alpha-hydoxy_acid_DH_FMN"/>
</dbReference>
<reference evidence="10 11" key="1">
    <citation type="submission" date="2018-10" db="EMBL/GenBank/DDBJ databases">
        <title>Genome-guide identification and characterization of bacteria that degrade polycyclic aromatic hydrocarbons and resist hexavalent chromium simultaneously.</title>
        <authorList>
            <person name="Feng H."/>
        </authorList>
    </citation>
    <scope>NUCLEOTIDE SEQUENCE [LARGE SCALE GENOMIC DNA]</scope>
    <source>
        <strain evidence="10 11">J015</strain>
    </source>
</reference>
<evidence type="ECO:0000256" key="2">
    <source>
        <dbReference type="ARBA" id="ARBA00022630"/>
    </source>
</evidence>
<feature type="domain" description="FMN hydroxy acid dehydrogenase" evidence="9">
    <location>
        <begin position="45"/>
        <end position="422"/>
    </location>
</feature>
<evidence type="ECO:0000256" key="6">
    <source>
        <dbReference type="PIRSR" id="PIRSR000138-1"/>
    </source>
</evidence>
<organism evidence="10 11">
    <name type="scientific">Pseudarthrobacter phenanthrenivorans</name>
    <name type="common">Arthrobacter phenanthrenivorans</name>
    <dbReference type="NCBI Taxonomy" id="361575"/>
    <lineage>
        <taxon>Bacteria</taxon>
        <taxon>Bacillati</taxon>
        <taxon>Actinomycetota</taxon>
        <taxon>Actinomycetes</taxon>
        <taxon>Micrococcales</taxon>
        <taxon>Micrococcaceae</taxon>
        <taxon>Pseudarthrobacter</taxon>
    </lineage>
</organism>
<comment type="cofactor">
    <cofactor evidence="1">
        <name>FMN</name>
        <dbReference type="ChEBI" id="CHEBI:58210"/>
    </cofactor>
</comment>
<evidence type="ECO:0000313" key="10">
    <source>
        <dbReference type="EMBL" id="RKO19978.1"/>
    </source>
</evidence>
<feature type="region of interest" description="Disordered" evidence="8">
    <location>
        <begin position="1"/>
        <end position="23"/>
    </location>
</feature>
<feature type="binding site" evidence="7">
    <location>
        <position position="203"/>
    </location>
    <ligand>
        <name>FMN</name>
        <dbReference type="ChEBI" id="CHEBI:58210"/>
    </ligand>
</feature>
<dbReference type="Pfam" id="PF01070">
    <property type="entry name" value="FMN_dh"/>
    <property type="match status" value="1"/>
</dbReference>
<proteinExistence type="inferred from homology"/>
<feature type="binding site" evidence="7">
    <location>
        <position position="317"/>
    </location>
    <ligand>
        <name>glyoxylate</name>
        <dbReference type="ChEBI" id="CHEBI:36655"/>
    </ligand>
</feature>
<feature type="binding site" evidence="7">
    <location>
        <position position="293"/>
    </location>
    <ligand>
        <name>FMN</name>
        <dbReference type="ChEBI" id="CHEBI:58210"/>
    </ligand>
</feature>
<dbReference type="InterPro" id="IPR037396">
    <property type="entry name" value="FMN_HAD"/>
</dbReference>
<dbReference type="SUPFAM" id="SSF51395">
    <property type="entry name" value="FMN-linked oxidoreductases"/>
    <property type="match status" value="1"/>
</dbReference>
<evidence type="ECO:0000256" key="3">
    <source>
        <dbReference type="ARBA" id="ARBA00022643"/>
    </source>
</evidence>
<dbReference type="GO" id="GO:0016614">
    <property type="term" value="F:oxidoreductase activity, acting on CH-OH group of donors"/>
    <property type="evidence" value="ECO:0007669"/>
    <property type="project" value="UniProtKB-ARBA"/>
</dbReference>
<dbReference type="EMBL" id="RBNH01000029">
    <property type="protein sequence ID" value="RKO19978.1"/>
    <property type="molecule type" value="Genomic_DNA"/>
</dbReference>
<accession>A0A3B0FJV2</accession>
<comment type="similarity">
    <text evidence="5">Belongs to the FMN-dependent alpha-hydroxy acid dehydrogenase family.</text>
</comment>
<dbReference type="PROSITE" id="PS51349">
    <property type="entry name" value="FMN_HYDROXY_ACID_DH_2"/>
    <property type="match status" value="1"/>
</dbReference>
<reference evidence="11" key="2">
    <citation type="submission" date="2018-10" db="EMBL/GenBank/DDBJ databases">
        <authorList>
            <person name="Wang Y."/>
            <person name="Wang J."/>
            <person name="Yang X."/>
            <person name="Wang Z."/>
            <person name="Huang Y."/>
        </authorList>
    </citation>
    <scope>NUCLEOTIDE SEQUENCE [LARGE SCALE GENOMIC DNA]</scope>
    <source>
        <strain evidence="11">J015</strain>
    </source>
</reference>
<feature type="binding site" evidence="7">
    <location>
        <begin position="371"/>
        <end position="372"/>
    </location>
    <ligand>
        <name>FMN</name>
        <dbReference type="ChEBI" id="CHEBI:58210"/>
    </ligand>
</feature>
<dbReference type="FunFam" id="3.20.20.70:FF:000029">
    <property type="entry name" value="L-lactate dehydrogenase"/>
    <property type="match status" value="1"/>
</dbReference>
<evidence type="ECO:0000259" key="9">
    <source>
        <dbReference type="PROSITE" id="PS51349"/>
    </source>
</evidence>
<feature type="binding site" evidence="7">
    <location>
        <position position="315"/>
    </location>
    <ligand>
        <name>FMN</name>
        <dbReference type="ChEBI" id="CHEBI:58210"/>
    </ligand>
</feature>
<keyword evidence="3 7" id="KW-0288">FMN</keyword>
<dbReference type="InterPro" id="IPR013785">
    <property type="entry name" value="Aldolase_TIM"/>
</dbReference>
<keyword evidence="2 7" id="KW-0285">Flavoprotein</keyword>
<feature type="binding site" evidence="7">
    <location>
        <position position="320"/>
    </location>
    <ligand>
        <name>glyoxylate</name>
        <dbReference type="ChEBI" id="CHEBI:36655"/>
    </ligand>
</feature>
<dbReference type="Proteomes" id="UP000273159">
    <property type="component" value="Unassembled WGS sequence"/>
</dbReference>
<gene>
    <name evidence="10" type="ORF">D7Z96_19710</name>
</gene>
<protein>
    <submittedName>
        <fullName evidence="10">Alpha-hydroxy-acid oxidizing protein</fullName>
    </submittedName>
</protein>
<dbReference type="GO" id="GO:0010181">
    <property type="term" value="F:FMN binding"/>
    <property type="evidence" value="ECO:0007669"/>
    <property type="project" value="InterPro"/>
</dbReference>
<dbReference type="PANTHER" id="PTHR10578">
    <property type="entry name" value="S -2-HYDROXY-ACID OXIDASE-RELATED"/>
    <property type="match status" value="1"/>
</dbReference>
<sequence>MITESPVSQEKPAPAPAGTKRQLPQLKELGELLQFRAPTLDPVKRRLESALTIPELRAVAMKTTPRAVFDYVDGAADAEVTAGRNRDAFTNVVFMPEGLRSVANPDLSTVLFGNKIGMPLVFAPTGYTRMMHHAGEVAVARVAQREGLPYTLSTVGTSTVEDIKEAAPAGDNWFQLYLTNNDALNNELVDRALAAGCTTLILTIDTSVAGMRLKDVRNGLTIPPTLTAKTFLDMSRFPYWWMNKLTTPGIGFASLRDFPGSSADVANVLFEPHLNFDHLAWLRRKWPHKILVKGVLNPADAERVMGLGADGVVVSNHGGRQMDRTPATLDVLPSVRKAVGPDATVILDSGVTHGQDIVAAVALGADAVMVGRAYLYGLMAGGERGVERAVAILKSEYRRGLQLLGLNETGKISRRHVSNRSFPELLPQTLTGQESETAGARRV</sequence>
<comment type="caution">
    <text evidence="10">The sequence shown here is derived from an EMBL/GenBank/DDBJ whole genome shotgun (WGS) entry which is preliminary data.</text>
</comment>
<evidence type="ECO:0000256" key="7">
    <source>
        <dbReference type="PIRSR" id="PIRSR000138-2"/>
    </source>
</evidence>
<name>A0A3B0FJV2_PSEPS</name>
<feature type="binding site" evidence="7">
    <location>
        <position position="71"/>
    </location>
    <ligand>
        <name>glyoxylate</name>
        <dbReference type="ChEBI" id="CHEBI:36655"/>
    </ligand>
</feature>
<dbReference type="InterPro" id="IPR008259">
    <property type="entry name" value="FMN_hydac_DH_AS"/>
</dbReference>
<dbReference type="CDD" id="cd02809">
    <property type="entry name" value="alpha_hydroxyacid_oxid_FMN"/>
    <property type="match status" value="1"/>
</dbReference>
<feature type="binding site" evidence="7">
    <location>
        <position position="177"/>
    </location>
    <ligand>
        <name>glyoxylate</name>
        <dbReference type="ChEBI" id="CHEBI:36655"/>
    </ligand>
</feature>
<dbReference type="InterPro" id="IPR000262">
    <property type="entry name" value="FMN-dep_DH"/>
</dbReference>
<feature type="binding site" evidence="7">
    <location>
        <position position="153"/>
    </location>
    <ligand>
        <name>FMN</name>
        <dbReference type="ChEBI" id="CHEBI:58210"/>
    </ligand>
</feature>
<dbReference type="AlphaFoldDB" id="A0A3B0FJV2"/>